<dbReference type="InterPro" id="IPR001242">
    <property type="entry name" value="Condensation_dom"/>
</dbReference>
<dbReference type="EMBL" id="VITN01000033">
    <property type="protein sequence ID" value="TWB10730.1"/>
    <property type="molecule type" value="Genomic_DNA"/>
</dbReference>
<comment type="caution">
    <text evidence="5">The sequence shown here is derived from an EMBL/GenBank/DDBJ whole genome shotgun (WGS) entry which is preliminary data.</text>
</comment>
<dbReference type="PROSITE" id="PS00455">
    <property type="entry name" value="AMP_BINDING"/>
    <property type="match status" value="1"/>
</dbReference>
<proteinExistence type="predicted"/>
<keyword evidence="3" id="KW-0597">Phosphoprotein</keyword>
<dbReference type="AlphaFoldDB" id="A0A560EN06"/>
<dbReference type="NCBIfam" id="TIGR01733">
    <property type="entry name" value="AA-adenyl-dom"/>
    <property type="match status" value="1"/>
</dbReference>
<dbReference type="RefSeq" id="WP_145754267.1">
    <property type="nucleotide sequence ID" value="NZ_VITN01000033.1"/>
</dbReference>
<dbReference type="InterPro" id="IPR042099">
    <property type="entry name" value="ANL_N_sf"/>
</dbReference>
<dbReference type="InterPro" id="IPR020806">
    <property type="entry name" value="PKS_PP-bd"/>
</dbReference>
<dbReference type="Pfam" id="PF00668">
    <property type="entry name" value="Condensation"/>
    <property type="match status" value="1"/>
</dbReference>
<dbReference type="Gene3D" id="3.30.559.30">
    <property type="entry name" value="Nonribosomal peptide synthetase, condensation domain"/>
    <property type="match status" value="1"/>
</dbReference>
<dbReference type="PANTHER" id="PTHR45527:SF1">
    <property type="entry name" value="FATTY ACID SYNTHASE"/>
    <property type="match status" value="1"/>
</dbReference>
<dbReference type="InterPro" id="IPR020845">
    <property type="entry name" value="AMP-binding_CS"/>
</dbReference>
<evidence type="ECO:0000256" key="3">
    <source>
        <dbReference type="ARBA" id="ARBA00022553"/>
    </source>
</evidence>
<reference evidence="5 6" key="1">
    <citation type="submission" date="2019-06" db="EMBL/GenBank/DDBJ databases">
        <title>Genomic Encyclopedia of Type Strains, Phase IV (KMG-V): Genome sequencing to study the core and pangenomes of soil and plant-associated prokaryotes.</title>
        <authorList>
            <person name="Whitman W."/>
        </authorList>
    </citation>
    <scope>NUCLEOTIDE SEQUENCE [LARGE SCALE GENOMIC DNA]</scope>
    <source>
        <strain evidence="5 6">BR 11880</strain>
    </source>
</reference>
<dbReference type="PROSITE" id="PS50075">
    <property type="entry name" value="CARRIER"/>
    <property type="match status" value="1"/>
</dbReference>
<dbReference type="PANTHER" id="PTHR45527">
    <property type="entry name" value="NONRIBOSOMAL PEPTIDE SYNTHETASE"/>
    <property type="match status" value="1"/>
</dbReference>
<sequence>MTIALTPRQSEILTALGTGAPDGHPWRLTLDIRGPVDEARLRRALDQTIATHEALRLEITGGVQRVRNPAPVTWETAARTSTDSPPVQAAFQRMGGDAGRLILTLSPLVFDRGSVAPLLRTVAAAYADRAEEPSQLDFTRYAAWREELAQAPDAADGHAYWRYQTGPEPRLPYRNVTTADGRDQHQVQRRLPDIGTLIPALAARGLALEAALQALWWVVAARITGQDSFQAWWRHDPRRDYDAFQGTVGPLEDWLPVAVTVPGDSALADVLAGAMALLEEHRAQQEYRSEIATNMPSLGFAVHEPIPAVALGGLVWTAVPLERPLGAVALALDLTLDGGRPVVATLRYDPALYGDGAMAALLDQYAVALAALLPHLDGAVRDLPLLSDRDRQAHAALDQRAAAIAAPGVIGLLLHWAARQPTAPALCEGDAVWSYAELLRQVDHLARHLRHAGVAAETRVALVMPRGAPLVLALWAVLRAGGAYVPVDPAWPEARRAATLAAAQPHRALTADDVAQLLAQPAPDVALAPPKDRDAAYVIFTSGSTGTPKGVVVEHAQLAAYAAGVTQALGLAGSRRFALTSTVAADLGNTTLFGAVATGGCLVVADDAAMADGAAFARFIADRDIDCLKIVPSHLAALLDTADPRLPRTLVLGGERAPAALLSVVRALDPDIQIFNHYGPTETTVGVMVHKLDGEAVFPDSLPLDRVLAGTVVRLLDAAGRPAPLGAVGEVHVGGAQVCRGYLNRTDDPAFIDDPLAPGQRLYRTGDLGRLGPDGALHLIGRADDQVKVRGYRVEPAEIEAAALAQDGVRQAAVRPWGEGADLRLVLYVVGTANAQALRAALAQRLPDAFVPAQVVTLPALPRLGNGKVDRDALPAPDAGMPTDAATAASDPLEDMVAGLVAGLLERGAVGRTDNLFDLGLHSLLVIKLVARLRRRLGVEMAPALVFDHPTVTALAGQLRTMGADPDAPRQAVA</sequence>
<dbReference type="Gene3D" id="3.30.300.30">
    <property type="match status" value="1"/>
</dbReference>
<dbReference type="GO" id="GO:0005737">
    <property type="term" value="C:cytoplasm"/>
    <property type="evidence" value="ECO:0007669"/>
    <property type="project" value="TreeGrafter"/>
</dbReference>
<gene>
    <name evidence="5" type="ORF">FBZ89_13323</name>
</gene>
<dbReference type="Pfam" id="PF13193">
    <property type="entry name" value="AMP-binding_C"/>
    <property type="match status" value="1"/>
</dbReference>
<dbReference type="InterPro" id="IPR009081">
    <property type="entry name" value="PP-bd_ACP"/>
</dbReference>
<keyword evidence="2" id="KW-0596">Phosphopantetheine</keyword>
<dbReference type="InterPro" id="IPR000873">
    <property type="entry name" value="AMP-dep_synth/lig_dom"/>
</dbReference>
<evidence type="ECO:0000256" key="1">
    <source>
        <dbReference type="ARBA" id="ARBA00001957"/>
    </source>
</evidence>
<dbReference type="InterPro" id="IPR036736">
    <property type="entry name" value="ACP-like_sf"/>
</dbReference>
<dbReference type="SMART" id="SM00823">
    <property type="entry name" value="PKS_PP"/>
    <property type="match status" value="1"/>
</dbReference>
<feature type="domain" description="Carrier" evidence="4">
    <location>
        <begin position="888"/>
        <end position="963"/>
    </location>
</feature>
<dbReference type="Pfam" id="PF00501">
    <property type="entry name" value="AMP-binding"/>
    <property type="match status" value="1"/>
</dbReference>
<protein>
    <submittedName>
        <fullName evidence="5">Amino acid adenylation domain-containing protein</fullName>
    </submittedName>
</protein>
<dbReference type="PROSITE" id="PS00012">
    <property type="entry name" value="PHOSPHOPANTETHEINE"/>
    <property type="match status" value="1"/>
</dbReference>
<dbReference type="Pfam" id="PF00550">
    <property type="entry name" value="PP-binding"/>
    <property type="match status" value="1"/>
</dbReference>
<accession>A0A560EN06</accession>
<dbReference type="Gene3D" id="3.30.559.10">
    <property type="entry name" value="Chloramphenicol acetyltransferase-like domain"/>
    <property type="match status" value="1"/>
</dbReference>
<dbReference type="InterPro" id="IPR025110">
    <property type="entry name" value="AMP-bd_C"/>
</dbReference>
<comment type="cofactor">
    <cofactor evidence="1">
        <name>pantetheine 4'-phosphate</name>
        <dbReference type="ChEBI" id="CHEBI:47942"/>
    </cofactor>
</comment>
<dbReference type="SUPFAM" id="SSF52777">
    <property type="entry name" value="CoA-dependent acyltransferases"/>
    <property type="match status" value="2"/>
</dbReference>
<dbReference type="GO" id="GO:0043041">
    <property type="term" value="P:amino acid activation for nonribosomal peptide biosynthetic process"/>
    <property type="evidence" value="ECO:0007669"/>
    <property type="project" value="TreeGrafter"/>
</dbReference>
<dbReference type="SUPFAM" id="SSF47336">
    <property type="entry name" value="ACP-like"/>
    <property type="match status" value="1"/>
</dbReference>
<dbReference type="Gene3D" id="3.40.50.12780">
    <property type="entry name" value="N-terminal domain of ligase-like"/>
    <property type="match status" value="1"/>
</dbReference>
<dbReference type="InterPro" id="IPR023213">
    <property type="entry name" value="CAT-like_dom_sf"/>
</dbReference>
<dbReference type="SUPFAM" id="SSF56801">
    <property type="entry name" value="Acetyl-CoA synthetase-like"/>
    <property type="match status" value="1"/>
</dbReference>
<dbReference type="CDD" id="cd05930">
    <property type="entry name" value="A_NRPS"/>
    <property type="match status" value="1"/>
</dbReference>
<dbReference type="InterPro" id="IPR010071">
    <property type="entry name" value="AA_adenyl_dom"/>
</dbReference>
<organism evidence="5 6">
    <name type="scientific">Nitrospirillum amazonense</name>
    <dbReference type="NCBI Taxonomy" id="28077"/>
    <lineage>
        <taxon>Bacteria</taxon>
        <taxon>Pseudomonadati</taxon>
        <taxon>Pseudomonadota</taxon>
        <taxon>Alphaproteobacteria</taxon>
        <taxon>Rhodospirillales</taxon>
        <taxon>Azospirillaceae</taxon>
        <taxon>Nitrospirillum</taxon>
    </lineage>
</organism>
<dbReference type="GO" id="GO:0003824">
    <property type="term" value="F:catalytic activity"/>
    <property type="evidence" value="ECO:0007669"/>
    <property type="project" value="InterPro"/>
</dbReference>
<dbReference type="InterPro" id="IPR045851">
    <property type="entry name" value="AMP-bd_C_sf"/>
</dbReference>
<dbReference type="Gene3D" id="1.10.1200.10">
    <property type="entry name" value="ACP-like"/>
    <property type="match status" value="1"/>
</dbReference>
<evidence type="ECO:0000256" key="2">
    <source>
        <dbReference type="ARBA" id="ARBA00022450"/>
    </source>
</evidence>
<evidence type="ECO:0000259" key="4">
    <source>
        <dbReference type="PROSITE" id="PS50075"/>
    </source>
</evidence>
<dbReference type="OrthoDB" id="9770470at2"/>
<dbReference type="InterPro" id="IPR006162">
    <property type="entry name" value="Ppantetheine_attach_site"/>
</dbReference>
<dbReference type="GO" id="GO:0031177">
    <property type="term" value="F:phosphopantetheine binding"/>
    <property type="evidence" value="ECO:0007669"/>
    <property type="project" value="InterPro"/>
</dbReference>
<dbReference type="GO" id="GO:0044550">
    <property type="term" value="P:secondary metabolite biosynthetic process"/>
    <property type="evidence" value="ECO:0007669"/>
    <property type="project" value="TreeGrafter"/>
</dbReference>
<evidence type="ECO:0000313" key="5">
    <source>
        <dbReference type="EMBL" id="TWB10730.1"/>
    </source>
</evidence>
<name>A0A560EN06_9PROT</name>
<evidence type="ECO:0000313" key="6">
    <source>
        <dbReference type="Proteomes" id="UP000319859"/>
    </source>
</evidence>
<dbReference type="Proteomes" id="UP000319859">
    <property type="component" value="Unassembled WGS sequence"/>
</dbReference>